<dbReference type="InterPro" id="IPR008136">
    <property type="entry name" value="CinA_C"/>
</dbReference>
<dbReference type="InterPro" id="IPR036653">
    <property type="entry name" value="CinA-like_C"/>
</dbReference>
<dbReference type="SUPFAM" id="SSF142433">
    <property type="entry name" value="CinA-like"/>
    <property type="match status" value="1"/>
</dbReference>
<reference evidence="4 6" key="2">
    <citation type="submission" date="2017-02" db="EMBL/GenBank/DDBJ databases">
        <authorList>
            <person name="Peterson S.W."/>
        </authorList>
    </citation>
    <scope>NUCLEOTIDE SEQUENCE [LARGE SCALE GENOMIC DNA]</scope>
    <source>
        <strain evidence="4 6">DSM 9653</strain>
    </source>
</reference>
<dbReference type="EMBL" id="FUYX01000017">
    <property type="protein sequence ID" value="SKC13178.1"/>
    <property type="molecule type" value="Genomic_DNA"/>
</dbReference>
<feature type="region of interest" description="Disordered" evidence="1">
    <location>
        <begin position="181"/>
        <end position="213"/>
    </location>
</feature>
<dbReference type="Proteomes" id="UP000190130">
    <property type="component" value="Unassembled WGS sequence"/>
</dbReference>
<dbReference type="NCBIfam" id="TIGR00199">
    <property type="entry name" value="PncC_domain"/>
    <property type="match status" value="1"/>
</dbReference>
<dbReference type="Gene3D" id="3.90.950.20">
    <property type="entry name" value="CinA-like"/>
    <property type="match status" value="1"/>
</dbReference>
<reference evidence="3 5" key="1">
    <citation type="submission" date="2015-10" db="EMBL/GenBank/DDBJ databases">
        <title>Draft genome of Bosea thiooxidans.</title>
        <authorList>
            <person name="Wang X."/>
        </authorList>
    </citation>
    <scope>NUCLEOTIDE SEQUENCE [LARGE SCALE GENOMIC DNA]</scope>
    <source>
        <strain evidence="3 5">CGMCC 9174</strain>
    </source>
</reference>
<dbReference type="Proteomes" id="UP000051562">
    <property type="component" value="Unassembled WGS sequence"/>
</dbReference>
<accession>A0A0Q3T2E4</accession>
<dbReference type="AlphaFoldDB" id="A0A0Q3T2E4"/>
<feature type="domain" description="CinA C-terminal" evidence="2">
    <location>
        <begin position="20"/>
        <end position="171"/>
    </location>
</feature>
<evidence type="ECO:0000256" key="1">
    <source>
        <dbReference type="SAM" id="MobiDB-lite"/>
    </source>
</evidence>
<evidence type="ECO:0000259" key="2">
    <source>
        <dbReference type="Pfam" id="PF02464"/>
    </source>
</evidence>
<keyword evidence="5" id="KW-1185">Reference proteome</keyword>
<protein>
    <submittedName>
        <fullName evidence="4">Nicotinamide-nucleotide amidase</fullName>
    </submittedName>
</protein>
<feature type="compositionally biased region" description="Basic and acidic residues" evidence="1">
    <location>
        <begin position="187"/>
        <end position="196"/>
    </location>
</feature>
<evidence type="ECO:0000313" key="5">
    <source>
        <dbReference type="Proteomes" id="UP000051562"/>
    </source>
</evidence>
<organism evidence="3 5">
    <name type="scientific">Bosea thiooxidans</name>
    <dbReference type="NCBI Taxonomy" id="53254"/>
    <lineage>
        <taxon>Bacteria</taxon>
        <taxon>Pseudomonadati</taxon>
        <taxon>Pseudomonadota</taxon>
        <taxon>Alphaproteobacteria</taxon>
        <taxon>Hyphomicrobiales</taxon>
        <taxon>Boseaceae</taxon>
        <taxon>Bosea</taxon>
    </lineage>
</organism>
<dbReference type="RefSeq" id="WP_055726821.1">
    <property type="nucleotide sequence ID" value="NZ_FUYX01000017.1"/>
</dbReference>
<gene>
    <name evidence="3" type="ORF">ARD30_08955</name>
    <name evidence="4" type="ORF">SAMN05660750_04544</name>
</gene>
<evidence type="ECO:0000313" key="3">
    <source>
        <dbReference type="EMBL" id="KQK31858.1"/>
    </source>
</evidence>
<evidence type="ECO:0000313" key="6">
    <source>
        <dbReference type="Proteomes" id="UP000190130"/>
    </source>
</evidence>
<dbReference type="Pfam" id="PF02464">
    <property type="entry name" value="CinA"/>
    <property type="match status" value="1"/>
</dbReference>
<dbReference type="STRING" id="53254.SAMN05660750_04544"/>
<evidence type="ECO:0000313" key="4">
    <source>
        <dbReference type="EMBL" id="SKC13178.1"/>
    </source>
</evidence>
<dbReference type="EMBL" id="LMAR01000011">
    <property type="protein sequence ID" value="KQK31858.1"/>
    <property type="molecule type" value="Genomic_DNA"/>
</dbReference>
<sequence>MSEIIGTRICDTHALPDIDALAERLIATALRLQIRIVTVESCTAGLMAHALSQPFGAASALAGGFITYTKDAKEKLVDVPRNLLEEYTAVHAEVARAMAVGALKRSQADCALAVTGVTGSEPDEDGNPIGRAFIGTARGSRTAALHCEFGELAPDALTHATMQAALCFMLAQLGDEGARRSLQAAQADERQTRRPGEGSGSLAAGRTMASPRW</sequence>
<name>A0A0Q3T2E4_9HYPH</name>
<proteinExistence type="predicted"/>